<comment type="caution">
    <text evidence="2">The sequence shown here is derived from an EMBL/GenBank/DDBJ whole genome shotgun (WGS) entry which is preliminary data.</text>
</comment>
<reference evidence="2 3" key="1">
    <citation type="submission" date="2018-10" db="EMBL/GenBank/DDBJ databases">
        <title>Sequencing the genomes of 1000 actinobacteria strains.</title>
        <authorList>
            <person name="Klenk H.-P."/>
        </authorList>
    </citation>
    <scope>NUCLEOTIDE SEQUENCE [LARGE SCALE GENOMIC DNA]</scope>
    <source>
        <strain evidence="2 3">DSM 17894</strain>
    </source>
</reference>
<evidence type="ECO:0008006" key="4">
    <source>
        <dbReference type="Google" id="ProtNLM"/>
    </source>
</evidence>
<gene>
    <name evidence="2" type="ORF">C8E83_2669</name>
</gene>
<feature type="region of interest" description="Disordered" evidence="1">
    <location>
        <begin position="134"/>
        <end position="158"/>
    </location>
</feature>
<keyword evidence="3" id="KW-1185">Reference proteome</keyword>
<dbReference type="Proteomes" id="UP000280008">
    <property type="component" value="Unassembled WGS sequence"/>
</dbReference>
<evidence type="ECO:0000313" key="3">
    <source>
        <dbReference type="Proteomes" id="UP000280008"/>
    </source>
</evidence>
<evidence type="ECO:0000256" key="1">
    <source>
        <dbReference type="SAM" id="MobiDB-lite"/>
    </source>
</evidence>
<organism evidence="2 3">
    <name type="scientific">Frondihabitans australicus</name>
    <dbReference type="NCBI Taxonomy" id="386892"/>
    <lineage>
        <taxon>Bacteria</taxon>
        <taxon>Bacillati</taxon>
        <taxon>Actinomycetota</taxon>
        <taxon>Actinomycetes</taxon>
        <taxon>Micrococcales</taxon>
        <taxon>Microbacteriaceae</taxon>
        <taxon>Frondihabitans</taxon>
    </lineage>
</organism>
<dbReference type="RefSeq" id="WP_121370308.1">
    <property type="nucleotide sequence ID" value="NZ_RBKS01000001.1"/>
</dbReference>
<dbReference type="OrthoDB" id="5125831at2"/>
<accession>A0A495IJQ8</accession>
<dbReference type="AlphaFoldDB" id="A0A495IJQ8"/>
<protein>
    <recommendedName>
        <fullName evidence="4">Pilus assembly protein PilO</fullName>
    </recommendedName>
</protein>
<evidence type="ECO:0000313" key="2">
    <source>
        <dbReference type="EMBL" id="RKR75521.1"/>
    </source>
</evidence>
<dbReference type="InterPro" id="IPR014717">
    <property type="entry name" value="Transl_elong_EF1B/ribsomal_bS6"/>
</dbReference>
<sequence length="266" mass="26812">MDRNRLLTIAAALAAVVVIAGGFFLGIQPKLSAASTAHAQEQSVTTQNESLDTNLAKLKSQFEKIDSLRAQLASKREAVPSDVASDTFITELNGIADSTNVTVSNITFGTPAAYAAPVSSTPAASTTSTATASASASPSASATATAAPTPTATTPQAPTVATSPLITAANFTDIPVSMEIKGSYTQAIAYLQGLRDGKRLFLVTSITVTPAGSDGTTSSAPTWTFGGLIYALTDSTSATQEQQSTTSSTASGTASDSSTTDSAAGK</sequence>
<proteinExistence type="predicted"/>
<dbReference type="Gene3D" id="3.30.70.60">
    <property type="match status" value="1"/>
</dbReference>
<feature type="region of interest" description="Disordered" evidence="1">
    <location>
        <begin position="236"/>
        <end position="266"/>
    </location>
</feature>
<dbReference type="EMBL" id="RBKS01000001">
    <property type="protein sequence ID" value="RKR75521.1"/>
    <property type="molecule type" value="Genomic_DNA"/>
</dbReference>
<name>A0A495IJQ8_9MICO</name>